<protein>
    <submittedName>
        <fullName evidence="1">Uncharacterized protein</fullName>
    </submittedName>
</protein>
<reference evidence="1" key="1">
    <citation type="journal article" date="2020" name="Stud. Mycol.">
        <title>101 Dothideomycetes genomes: a test case for predicting lifestyles and emergence of pathogens.</title>
        <authorList>
            <person name="Haridas S."/>
            <person name="Albert R."/>
            <person name="Binder M."/>
            <person name="Bloem J."/>
            <person name="Labutti K."/>
            <person name="Salamov A."/>
            <person name="Andreopoulos B."/>
            <person name="Baker S."/>
            <person name="Barry K."/>
            <person name="Bills G."/>
            <person name="Bluhm B."/>
            <person name="Cannon C."/>
            <person name="Castanera R."/>
            <person name="Culley D."/>
            <person name="Daum C."/>
            <person name="Ezra D."/>
            <person name="Gonzalez J."/>
            <person name="Henrissat B."/>
            <person name="Kuo A."/>
            <person name="Liang C."/>
            <person name="Lipzen A."/>
            <person name="Lutzoni F."/>
            <person name="Magnuson J."/>
            <person name="Mondo S."/>
            <person name="Nolan M."/>
            <person name="Ohm R."/>
            <person name="Pangilinan J."/>
            <person name="Park H.-J."/>
            <person name="Ramirez L."/>
            <person name="Alfaro M."/>
            <person name="Sun H."/>
            <person name="Tritt A."/>
            <person name="Yoshinaga Y."/>
            <person name="Zwiers L.-H."/>
            <person name="Turgeon B."/>
            <person name="Goodwin S."/>
            <person name="Spatafora J."/>
            <person name="Crous P."/>
            <person name="Grigoriev I."/>
        </authorList>
    </citation>
    <scope>NUCLEOTIDE SEQUENCE</scope>
    <source>
        <strain evidence="1">CBS 627.86</strain>
    </source>
</reference>
<sequence>MSFLQTYPQTLSDAELENLYHKAVKDPASLSRSEKNAIKSAPPPDVEDALCVQHCGLTMEALFAKGLADPMSLTEAEASIICVGANLPTSEAIKLKRQERDRRPSWFNDLMWEALQAITTPESMQVRKGAYEKYRVWRRRHMAGKRLWIRMLEQQFNTGEADKWGFALFRTGFEERDGWKTLRKVIHERAMSMIRTVGAQDIADRFAIHYVENDNLSGAGGKELRQHFTTLRDKIPKGIRTDLFLSADNAVIAQAERGQPCVLLWDADFHDEGGEASREGHDEQSTSSIERLISPMYAEIMERRSPRVSYNQGIGS</sequence>
<dbReference type="EMBL" id="ML977335">
    <property type="protein sequence ID" value="KAF2111299.1"/>
    <property type="molecule type" value="Genomic_DNA"/>
</dbReference>
<accession>A0A6A5YVP5</accession>
<evidence type="ECO:0000313" key="1">
    <source>
        <dbReference type="EMBL" id="KAF2111299.1"/>
    </source>
</evidence>
<keyword evidence="2" id="KW-1185">Reference proteome</keyword>
<gene>
    <name evidence="1" type="ORF">BDV96DRAFT_582847</name>
</gene>
<dbReference type="OrthoDB" id="4424523at2759"/>
<name>A0A6A5YVP5_9PLEO</name>
<dbReference type="AlphaFoldDB" id="A0A6A5YVP5"/>
<evidence type="ECO:0000313" key="2">
    <source>
        <dbReference type="Proteomes" id="UP000799770"/>
    </source>
</evidence>
<dbReference type="Proteomes" id="UP000799770">
    <property type="component" value="Unassembled WGS sequence"/>
</dbReference>
<organism evidence="1 2">
    <name type="scientific">Lophiotrema nucula</name>
    <dbReference type="NCBI Taxonomy" id="690887"/>
    <lineage>
        <taxon>Eukaryota</taxon>
        <taxon>Fungi</taxon>
        <taxon>Dikarya</taxon>
        <taxon>Ascomycota</taxon>
        <taxon>Pezizomycotina</taxon>
        <taxon>Dothideomycetes</taxon>
        <taxon>Pleosporomycetidae</taxon>
        <taxon>Pleosporales</taxon>
        <taxon>Lophiotremataceae</taxon>
        <taxon>Lophiotrema</taxon>
    </lineage>
</organism>
<proteinExistence type="predicted"/>